<organism evidence="3 4">
    <name type="scientific">Gossypium davidsonii</name>
    <name type="common">Davidson's cotton</name>
    <name type="synonym">Gossypium klotzschianum subsp. davidsonii</name>
    <dbReference type="NCBI Taxonomy" id="34287"/>
    <lineage>
        <taxon>Eukaryota</taxon>
        <taxon>Viridiplantae</taxon>
        <taxon>Streptophyta</taxon>
        <taxon>Embryophyta</taxon>
        <taxon>Tracheophyta</taxon>
        <taxon>Spermatophyta</taxon>
        <taxon>Magnoliopsida</taxon>
        <taxon>eudicotyledons</taxon>
        <taxon>Gunneridae</taxon>
        <taxon>Pentapetalae</taxon>
        <taxon>rosids</taxon>
        <taxon>malvids</taxon>
        <taxon>Malvales</taxon>
        <taxon>Malvaceae</taxon>
        <taxon>Malvoideae</taxon>
        <taxon>Gossypium</taxon>
    </lineage>
</organism>
<comment type="caution">
    <text evidence="3">The sequence shown here is derived from an EMBL/GenBank/DDBJ whole genome shotgun (WGS) entry which is preliminary data.</text>
</comment>
<evidence type="ECO:0000259" key="2">
    <source>
        <dbReference type="Pfam" id="PF14111"/>
    </source>
</evidence>
<feature type="domain" description="DUF4283" evidence="2">
    <location>
        <begin position="107"/>
        <end position="188"/>
    </location>
</feature>
<dbReference type="Proteomes" id="UP000593561">
    <property type="component" value="Unassembled WGS sequence"/>
</dbReference>
<dbReference type="InterPro" id="IPR040256">
    <property type="entry name" value="At4g02000-like"/>
</dbReference>
<dbReference type="AlphaFoldDB" id="A0A7J8SSN4"/>
<gene>
    <name evidence="3" type="ORF">Godav_023692</name>
</gene>
<feature type="region of interest" description="Disordered" evidence="1">
    <location>
        <begin position="1"/>
        <end position="44"/>
    </location>
</feature>
<keyword evidence="4" id="KW-1185">Reference proteome</keyword>
<name>A0A7J8SSN4_GOSDV</name>
<protein>
    <recommendedName>
        <fullName evidence="2">DUF4283 domain-containing protein</fullName>
    </recommendedName>
</protein>
<dbReference type="Pfam" id="PF14111">
    <property type="entry name" value="DUF4283"/>
    <property type="match status" value="1"/>
</dbReference>
<proteinExistence type="predicted"/>
<feature type="region of interest" description="Disordered" evidence="1">
    <location>
        <begin position="303"/>
        <end position="322"/>
    </location>
</feature>
<dbReference type="PANTHER" id="PTHR31286:SF173">
    <property type="entry name" value="DUF4283 DOMAIN-CONTAINING PROTEIN"/>
    <property type="match status" value="1"/>
</dbReference>
<dbReference type="InterPro" id="IPR025558">
    <property type="entry name" value="DUF4283"/>
</dbReference>
<accession>A0A7J8SSN4</accession>
<sequence length="511" mass="56513">MATSVSLCPKNSEGDNPPDDPNTKKVRFKESEDNPEEVMIVDPTPAPSLSWKDLLMGNKIIEQKVDSGSQQSQEDFSLTEGDVKKSVINGIPSIEVSERVHQLLEKEMSTSVVLKLLGRNIGFTALQNRLYGIWRPSKPFQLMDIENGYFLAKFQSPEDYEKILSLGPWLIFGQYLIVQPWTIDSNPELPYPNTVLTWIRFPGLPSHLYKKEILWDIGGMVGKVTKLDFNTDSRARGRYARMEVYVNLGKPLISKLLINGNMQRVEYESLPVMDSSAVKLQENTVAGNGDFGPWMLVERRTRRAPREDNKIGKSVSAEKSSGSRFQSLTDLEAVISEDNSMKGNSQIHKNHGKGILTEILGKSPTDKNVSAEVFKEGGIKAFSGGWGDTSSSPGYLHVSRAESGEAQQTAIPDNPEPLSFSLSFNPSATVTDKAILGPSNPTKIQEEHLKHFNPTFEEANVINVAVKEGVLDATKHTAVVFKNISQSSSLGEEVGGSSTIFKNRLNLVDNK</sequence>
<evidence type="ECO:0000313" key="3">
    <source>
        <dbReference type="EMBL" id="MBA0629079.1"/>
    </source>
</evidence>
<evidence type="ECO:0000313" key="4">
    <source>
        <dbReference type="Proteomes" id="UP000593561"/>
    </source>
</evidence>
<dbReference type="PANTHER" id="PTHR31286">
    <property type="entry name" value="GLYCINE-RICH CELL WALL STRUCTURAL PROTEIN 1.8-LIKE"/>
    <property type="match status" value="1"/>
</dbReference>
<evidence type="ECO:0000256" key="1">
    <source>
        <dbReference type="SAM" id="MobiDB-lite"/>
    </source>
</evidence>
<dbReference type="EMBL" id="JABFAC010000011">
    <property type="protein sequence ID" value="MBA0629079.1"/>
    <property type="molecule type" value="Genomic_DNA"/>
</dbReference>
<reference evidence="3 4" key="1">
    <citation type="journal article" date="2019" name="Genome Biol. Evol.">
        <title>Insights into the evolution of the New World diploid cottons (Gossypium, subgenus Houzingenia) based on genome sequencing.</title>
        <authorList>
            <person name="Grover C.E."/>
            <person name="Arick M.A. 2nd"/>
            <person name="Thrash A."/>
            <person name="Conover J.L."/>
            <person name="Sanders W.S."/>
            <person name="Peterson D.G."/>
            <person name="Frelichowski J.E."/>
            <person name="Scheffler J.A."/>
            <person name="Scheffler B.E."/>
            <person name="Wendel J.F."/>
        </authorList>
    </citation>
    <scope>NUCLEOTIDE SEQUENCE [LARGE SCALE GENOMIC DNA]</scope>
    <source>
        <strain evidence="3">27</strain>
        <tissue evidence="3">Leaf</tissue>
    </source>
</reference>
<feature type="non-terminal residue" evidence="3">
    <location>
        <position position="1"/>
    </location>
</feature>